<feature type="region of interest" description="Disordered" evidence="1">
    <location>
        <begin position="1"/>
        <end position="78"/>
    </location>
</feature>
<evidence type="ECO:0000313" key="2">
    <source>
        <dbReference type="EMBL" id="KAL0463076.1"/>
    </source>
</evidence>
<proteinExistence type="predicted"/>
<dbReference type="EMBL" id="JACGWN010000001">
    <property type="protein sequence ID" value="KAL0463076.1"/>
    <property type="molecule type" value="Genomic_DNA"/>
</dbReference>
<protein>
    <submittedName>
        <fullName evidence="2">Uncharacterized protein</fullName>
    </submittedName>
</protein>
<gene>
    <name evidence="2" type="ORF">Slati_0195200</name>
</gene>
<name>A0AAW2YB00_9LAMI</name>
<evidence type="ECO:0000256" key="1">
    <source>
        <dbReference type="SAM" id="MobiDB-lite"/>
    </source>
</evidence>
<feature type="compositionally biased region" description="Low complexity" evidence="1">
    <location>
        <begin position="23"/>
        <end position="32"/>
    </location>
</feature>
<organism evidence="2">
    <name type="scientific">Sesamum latifolium</name>
    <dbReference type="NCBI Taxonomy" id="2727402"/>
    <lineage>
        <taxon>Eukaryota</taxon>
        <taxon>Viridiplantae</taxon>
        <taxon>Streptophyta</taxon>
        <taxon>Embryophyta</taxon>
        <taxon>Tracheophyta</taxon>
        <taxon>Spermatophyta</taxon>
        <taxon>Magnoliopsida</taxon>
        <taxon>eudicotyledons</taxon>
        <taxon>Gunneridae</taxon>
        <taxon>Pentapetalae</taxon>
        <taxon>asterids</taxon>
        <taxon>lamiids</taxon>
        <taxon>Lamiales</taxon>
        <taxon>Pedaliaceae</taxon>
        <taxon>Sesamum</taxon>
    </lineage>
</organism>
<sequence length="78" mass="8123">MSPPVGIASEGPTKRTRASALGTPPTGSSRPSATPPPPPPLKEERGVSSRPSRASSGGLYVRSSSEQDEGRFPPWLLL</sequence>
<reference evidence="2" key="1">
    <citation type="submission" date="2020-06" db="EMBL/GenBank/DDBJ databases">
        <authorList>
            <person name="Li T."/>
            <person name="Hu X."/>
            <person name="Zhang T."/>
            <person name="Song X."/>
            <person name="Zhang H."/>
            <person name="Dai N."/>
            <person name="Sheng W."/>
            <person name="Hou X."/>
            <person name="Wei L."/>
        </authorList>
    </citation>
    <scope>NUCLEOTIDE SEQUENCE</scope>
    <source>
        <strain evidence="2">KEN1</strain>
        <tissue evidence="2">Leaf</tissue>
    </source>
</reference>
<comment type="caution">
    <text evidence="2">The sequence shown here is derived from an EMBL/GenBank/DDBJ whole genome shotgun (WGS) entry which is preliminary data.</text>
</comment>
<accession>A0AAW2YB00</accession>
<dbReference type="AlphaFoldDB" id="A0AAW2YB00"/>
<reference evidence="2" key="2">
    <citation type="journal article" date="2024" name="Plant">
        <title>Genomic evolution and insights into agronomic trait innovations of Sesamum species.</title>
        <authorList>
            <person name="Miao H."/>
            <person name="Wang L."/>
            <person name="Qu L."/>
            <person name="Liu H."/>
            <person name="Sun Y."/>
            <person name="Le M."/>
            <person name="Wang Q."/>
            <person name="Wei S."/>
            <person name="Zheng Y."/>
            <person name="Lin W."/>
            <person name="Duan Y."/>
            <person name="Cao H."/>
            <person name="Xiong S."/>
            <person name="Wang X."/>
            <person name="Wei L."/>
            <person name="Li C."/>
            <person name="Ma Q."/>
            <person name="Ju M."/>
            <person name="Zhao R."/>
            <person name="Li G."/>
            <person name="Mu C."/>
            <person name="Tian Q."/>
            <person name="Mei H."/>
            <person name="Zhang T."/>
            <person name="Gao T."/>
            <person name="Zhang H."/>
        </authorList>
    </citation>
    <scope>NUCLEOTIDE SEQUENCE</scope>
    <source>
        <strain evidence="2">KEN1</strain>
    </source>
</reference>